<dbReference type="GO" id="GO:0016020">
    <property type="term" value="C:membrane"/>
    <property type="evidence" value="ECO:0007669"/>
    <property type="project" value="UniProtKB-SubCell"/>
</dbReference>
<evidence type="ECO:0000256" key="1">
    <source>
        <dbReference type="ARBA" id="ARBA00004141"/>
    </source>
</evidence>
<accession>A0AA35Z2B8</accession>
<evidence type="ECO:0000313" key="9">
    <source>
        <dbReference type="EMBL" id="CAI9284573.1"/>
    </source>
</evidence>
<keyword evidence="10" id="KW-1185">Reference proteome</keyword>
<protein>
    <submittedName>
        <fullName evidence="9">Uncharacterized protein</fullName>
    </submittedName>
</protein>
<dbReference type="InterPro" id="IPR001807">
    <property type="entry name" value="ClC"/>
</dbReference>
<evidence type="ECO:0000256" key="2">
    <source>
        <dbReference type="ARBA" id="ARBA00022692"/>
    </source>
</evidence>
<feature type="transmembrane region" description="Helical" evidence="8">
    <location>
        <begin position="119"/>
        <end position="137"/>
    </location>
</feature>
<dbReference type="Pfam" id="PF00654">
    <property type="entry name" value="Voltage_CLC"/>
    <property type="match status" value="1"/>
</dbReference>
<reference evidence="9" key="1">
    <citation type="submission" date="2023-04" db="EMBL/GenBank/DDBJ databases">
        <authorList>
            <person name="Vijverberg K."/>
            <person name="Xiong W."/>
            <person name="Schranz E."/>
        </authorList>
    </citation>
    <scope>NUCLEOTIDE SEQUENCE</scope>
</reference>
<keyword evidence="2 8" id="KW-0812">Transmembrane</keyword>
<dbReference type="PANTHER" id="PTHR11689">
    <property type="entry name" value="CHLORIDE CHANNEL PROTEIN CLC FAMILY MEMBER"/>
    <property type="match status" value="1"/>
</dbReference>
<keyword evidence="6 8" id="KW-0472">Membrane</keyword>
<name>A0AA35Z2B8_LACSI</name>
<dbReference type="AlphaFoldDB" id="A0AA35Z2B8"/>
<dbReference type="Proteomes" id="UP001177003">
    <property type="component" value="Chromosome 5"/>
</dbReference>
<evidence type="ECO:0000313" key="10">
    <source>
        <dbReference type="Proteomes" id="UP001177003"/>
    </source>
</evidence>
<gene>
    <name evidence="9" type="ORF">LSALG_LOCUS24092</name>
</gene>
<evidence type="ECO:0000256" key="5">
    <source>
        <dbReference type="ARBA" id="ARBA00023122"/>
    </source>
</evidence>
<dbReference type="InterPro" id="IPR051280">
    <property type="entry name" value="Cl-channel/antiporter"/>
</dbReference>
<keyword evidence="4 8" id="KW-1133">Transmembrane helix</keyword>
<sequence>MPEDGHTRLTIGDDVSSPGTGKEASVAQALWDDEDTKKVFMNVYLISGHLFLLCYWEKQSKKGMISDQKHQINQDSTTPESDQGQIAARDTAETSVMFYGLAVVTFGTAVPAGQFVPSIMIGSTYGHLVGMFVVRLYEKVNIEKGMHSLSDFVKPVSSKGLSISDIHLTPDDLEALKETRLKQK</sequence>
<comment type="subcellular location">
    <subcellularLocation>
        <location evidence="1">Membrane</location>
        <topology evidence="1">Multi-pass membrane protein</topology>
    </subcellularLocation>
</comment>
<organism evidence="9 10">
    <name type="scientific">Lactuca saligna</name>
    <name type="common">Willowleaf lettuce</name>
    <dbReference type="NCBI Taxonomy" id="75948"/>
    <lineage>
        <taxon>Eukaryota</taxon>
        <taxon>Viridiplantae</taxon>
        <taxon>Streptophyta</taxon>
        <taxon>Embryophyta</taxon>
        <taxon>Tracheophyta</taxon>
        <taxon>Spermatophyta</taxon>
        <taxon>Magnoliopsida</taxon>
        <taxon>eudicotyledons</taxon>
        <taxon>Gunneridae</taxon>
        <taxon>Pentapetalae</taxon>
        <taxon>asterids</taxon>
        <taxon>campanulids</taxon>
        <taxon>Asterales</taxon>
        <taxon>Asteraceae</taxon>
        <taxon>Cichorioideae</taxon>
        <taxon>Cichorieae</taxon>
        <taxon>Lactucinae</taxon>
        <taxon>Lactuca</taxon>
    </lineage>
</organism>
<evidence type="ECO:0000256" key="3">
    <source>
        <dbReference type="ARBA" id="ARBA00022737"/>
    </source>
</evidence>
<dbReference type="Gene3D" id="1.10.3080.10">
    <property type="entry name" value="Clc chloride channel"/>
    <property type="match status" value="1"/>
</dbReference>
<dbReference type="PANTHER" id="PTHR11689:SF136">
    <property type="entry name" value="H(+)_CL(-) EXCHANGE TRANSPORTER 7"/>
    <property type="match status" value="1"/>
</dbReference>
<proteinExistence type="predicted"/>
<feature type="region of interest" description="Disordered" evidence="7">
    <location>
        <begin position="1"/>
        <end position="21"/>
    </location>
</feature>
<feature type="transmembrane region" description="Helical" evidence="8">
    <location>
        <begin position="96"/>
        <end position="113"/>
    </location>
</feature>
<dbReference type="InterPro" id="IPR014743">
    <property type="entry name" value="Cl-channel_core"/>
</dbReference>
<evidence type="ECO:0000256" key="7">
    <source>
        <dbReference type="SAM" id="MobiDB-lite"/>
    </source>
</evidence>
<evidence type="ECO:0000256" key="8">
    <source>
        <dbReference type="SAM" id="Phobius"/>
    </source>
</evidence>
<dbReference type="EMBL" id="OX465081">
    <property type="protein sequence ID" value="CAI9284573.1"/>
    <property type="molecule type" value="Genomic_DNA"/>
</dbReference>
<dbReference type="GO" id="GO:0015108">
    <property type="term" value="F:chloride transmembrane transporter activity"/>
    <property type="evidence" value="ECO:0007669"/>
    <property type="project" value="InterPro"/>
</dbReference>
<keyword evidence="3" id="KW-0677">Repeat</keyword>
<keyword evidence="5" id="KW-0129">CBS domain</keyword>
<evidence type="ECO:0000256" key="4">
    <source>
        <dbReference type="ARBA" id="ARBA00022989"/>
    </source>
</evidence>
<feature type="transmembrane region" description="Helical" evidence="8">
    <location>
        <begin position="39"/>
        <end position="56"/>
    </location>
</feature>
<evidence type="ECO:0000256" key="6">
    <source>
        <dbReference type="ARBA" id="ARBA00023136"/>
    </source>
</evidence>
<dbReference type="SUPFAM" id="SSF81340">
    <property type="entry name" value="Clc chloride channel"/>
    <property type="match status" value="1"/>
</dbReference>